<dbReference type="InterPro" id="IPR002867">
    <property type="entry name" value="IBR_dom"/>
</dbReference>
<evidence type="ECO:0000256" key="5">
    <source>
        <dbReference type="ARBA" id="ARBA00022737"/>
    </source>
</evidence>
<feature type="domain" description="RING-type" evidence="11">
    <location>
        <begin position="170"/>
        <end position="392"/>
    </location>
</feature>
<evidence type="ECO:0000313" key="13">
    <source>
        <dbReference type="EMBL" id="CAF1361269.1"/>
    </source>
</evidence>
<evidence type="ECO:0000256" key="4">
    <source>
        <dbReference type="ARBA" id="ARBA00022723"/>
    </source>
</evidence>
<dbReference type="CDD" id="cd20342">
    <property type="entry name" value="BRcat_RBR_RNF217"/>
    <property type="match status" value="1"/>
</dbReference>
<dbReference type="InterPro" id="IPR044066">
    <property type="entry name" value="TRIAD_supradom"/>
</dbReference>
<organism evidence="12 16">
    <name type="scientific">Adineta steineri</name>
    <dbReference type="NCBI Taxonomy" id="433720"/>
    <lineage>
        <taxon>Eukaryota</taxon>
        <taxon>Metazoa</taxon>
        <taxon>Spiralia</taxon>
        <taxon>Gnathifera</taxon>
        <taxon>Rotifera</taxon>
        <taxon>Eurotatoria</taxon>
        <taxon>Bdelloidea</taxon>
        <taxon>Adinetida</taxon>
        <taxon>Adinetidae</taxon>
        <taxon>Adineta</taxon>
    </lineage>
</organism>
<comment type="catalytic activity">
    <reaction evidence="1">
        <text>[E2 ubiquitin-conjugating enzyme]-S-ubiquitinyl-L-cysteine + [acceptor protein]-L-lysine = [E2 ubiquitin-conjugating enzyme]-L-cysteine + [acceptor protein]-N(6)-ubiquitinyl-L-lysine.</text>
        <dbReference type="EC" id="2.3.2.31"/>
    </reaction>
</comment>
<keyword evidence="7" id="KW-0833">Ubl conjugation pathway</keyword>
<dbReference type="PANTHER" id="PTHR11685">
    <property type="entry name" value="RBR FAMILY RING FINGER AND IBR DOMAIN-CONTAINING"/>
    <property type="match status" value="1"/>
</dbReference>
<keyword evidence="10" id="KW-0472">Membrane</keyword>
<dbReference type="Pfam" id="PF01485">
    <property type="entry name" value="IBR"/>
    <property type="match status" value="1"/>
</dbReference>
<feature type="compositionally biased region" description="Low complexity" evidence="9">
    <location>
        <begin position="97"/>
        <end position="110"/>
    </location>
</feature>
<dbReference type="InterPro" id="IPR031127">
    <property type="entry name" value="E3_UB_ligase_RBR"/>
</dbReference>
<evidence type="ECO:0000256" key="1">
    <source>
        <dbReference type="ARBA" id="ARBA00001798"/>
    </source>
</evidence>
<dbReference type="AlphaFoldDB" id="A0A813VVY3"/>
<dbReference type="EMBL" id="CAJNOM010000332">
    <property type="protein sequence ID" value="CAF1366461.1"/>
    <property type="molecule type" value="Genomic_DNA"/>
</dbReference>
<feature type="region of interest" description="Disordered" evidence="9">
    <location>
        <begin position="508"/>
        <end position="542"/>
    </location>
</feature>
<evidence type="ECO:0000256" key="3">
    <source>
        <dbReference type="ARBA" id="ARBA00022679"/>
    </source>
</evidence>
<protein>
    <recommendedName>
        <fullName evidence="2">RBR-type E3 ubiquitin transferase</fullName>
        <ecNumber evidence="2">2.3.2.31</ecNumber>
    </recommendedName>
</protein>
<keyword evidence="6" id="KW-0863">Zinc-finger</keyword>
<dbReference type="GO" id="GO:0061630">
    <property type="term" value="F:ubiquitin protein ligase activity"/>
    <property type="evidence" value="ECO:0007669"/>
    <property type="project" value="UniProtKB-EC"/>
</dbReference>
<dbReference type="EC" id="2.3.2.31" evidence="2"/>
<dbReference type="PROSITE" id="PS51873">
    <property type="entry name" value="TRIAD"/>
    <property type="match status" value="1"/>
</dbReference>
<dbReference type="Proteomes" id="UP000663877">
    <property type="component" value="Unassembled WGS sequence"/>
</dbReference>
<dbReference type="EMBL" id="CAJNOI010000023">
    <property type="protein sequence ID" value="CAF0845817.1"/>
    <property type="molecule type" value="Genomic_DNA"/>
</dbReference>
<proteinExistence type="predicted"/>
<evidence type="ECO:0000256" key="2">
    <source>
        <dbReference type="ARBA" id="ARBA00012251"/>
    </source>
</evidence>
<dbReference type="GO" id="GO:0008270">
    <property type="term" value="F:zinc ion binding"/>
    <property type="evidence" value="ECO:0007669"/>
    <property type="project" value="UniProtKB-KW"/>
</dbReference>
<evidence type="ECO:0000256" key="9">
    <source>
        <dbReference type="SAM" id="MobiDB-lite"/>
    </source>
</evidence>
<keyword evidence="15" id="KW-1185">Reference proteome</keyword>
<name>A0A813VVY3_9BILA</name>
<dbReference type="Proteomes" id="UP000663832">
    <property type="component" value="Unassembled WGS sequence"/>
</dbReference>
<dbReference type="GO" id="GO:0016567">
    <property type="term" value="P:protein ubiquitination"/>
    <property type="evidence" value="ECO:0007669"/>
    <property type="project" value="InterPro"/>
</dbReference>
<keyword evidence="4" id="KW-0479">Metal-binding</keyword>
<dbReference type="SMART" id="SM00647">
    <property type="entry name" value="IBR"/>
    <property type="match status" value="2"/>
</dbReference>
<evidence type="ECO:0000313" key="16">
    <source>
        <dbReference type="Proteomes" id="UP000663877"/>
    </source>
</evidence>
<feature type="region of interest" description="Disordered" evidence="9">
    <location>
        <begin position="97"/>
        <end position="135"/>
    </location>
</feature>
<reference evidence="12" key="1">
    <citation type="submission" date="2021-02" db="EMBL/GenBank/DDBJ databases">
        <authorList>
            <person name="Nowell W R."/>
        </authorList>
    </citation>
    <scope>NUCLEOTIDE SEQUENCE</scope>
</reference>
<keyword evidence="8" id="KW-0862">Zinc</keyword>
<accession>A0A813VVY3</accession>
<keyword evidence="3" id="KW-0808">Transferase</keyword>
<gene>
    <name evidence="12" type="ORF">BJG266_LOCUS7567</name>
    <name evidence="13" type="ORF">QVE165_LOCUS34562</name>
    <name evidence="14" type="ORF">QVE165_LOCUS34850</name>
</gene>
<dbReference type="Pfam" id="PF22191">
    <property type="entry name" value="IBR_1"/>
    <property type="match status" value="1"/>
</dbReference>
<feature type="compositionally biased region" description="Acidic residues" evidence="9">
    <location>
        <begin position="120"/>
        <end position="130"/>
    </location>
</feature>
<dbReference type="Gene3D" id="1.20.120.1750">
    <property type="match status" value="1"/>
</dbReference>
<feature type="compositionally biased region" description="Acidic residues" evidence="9">
    <location>
        <begin position="529"/>
        <end position="542"/>
    </location>
</feature>
<keyword evidence="10" id="KW-1133">Transmembrane helix</keyword>
<keyword evidence="5" id="KW-0677">Repeat</keyword>
<evidence type="ECO:0000313" key="15">
    <source>
        <dbReference type="Proteomes" id="UP000663832"/>
    </source>
</evidence>
<evidence type="ECO:0000259" key="11">
    <source>
        <dbReference type="PROSITE" id="PS51873"/>
    </source>
</evidence>
<feature type="transmembrane region" description="Helical" evidence="10">
    <location>
        <begin position="413"/>
        <end position="440"/>
    </location>
</feature>
<evidence type="ECO:0000313" key="12">
    <source>
        <dbReference type="EMBL" id="CAF0845817.1"/>
    </source>
</evidence>
<evidence type="ECO:0000256" key="8">
    <source>
        <dbReference type="ARBA" id="ARBA00022833"/>
    </source>
</evidence>
<evidence type="ECO:0000256" key="6">
    <source>
        <dbReference type="ARBA" id="ARBA00022771"/>
    </source>
</evidence>
<sequence>MSNQILCSSNESSTIINNLTPPIRRVTNDLLSSSSIPPLDNINSNEQINLTRPSLSLRKLQKSSFHFVKQTIEKTNQSSSSSSSSTILREHSTSSISSLSKSSNYDSLRSFSPNSSVHQDDEDDDDDGSSSDDINHQWNLNQLASQISIRQLMTNDSLSLSDAEPINVIPMSECKICLEESSIERLSCCSSFICSKCIYLHLSTNIIDGRIRLICPSCPHIFTREEILSLLSLNDPNGNISERYKRFYADINRESHIKTCPKCCSIKEIDKNLFEGVRWKRNIPRKVLCNECQFEWCFYCHSPWHEKMSCKEYQQGEKMLRSWAQQIDQNQHNAQKCPRCKVYISRNGGCPHMICSKCQCDFCYNCGRRRLGLKFFGSHESRYSPLGCKYNLYPDKPILRHTVRGLVVGAATLAIPVAAVGAIAMLAVGTTIGAPTYGTYRLVKHIRSKRQDRRRRQYMETISRQWTTSDSLSTYINTIDERNTEIDEIEKAIQASLITYRNEISKREQREVTPYPIRRFSHSNHHDNDDNDDEDDDDSFDD</sequence>
<dbReference type="EMBL" id="CAJNOM010000326">
    <property type="protein sequence ID" value="CAF1361269.1"/>
    <property type="molecule type" value="Genomic_DNA"/>
</dbReference>
<comment type="caution">
    <text evidence="12">The sequence shown here is derived from an EMBL/GenBank/DDBJ whole genome shotgun (WGS) entry which is preliminary data.</text>
</comment>
<evidence type="ECO:0000313" key="14">
    <source>
        <dbReference type="EMBL" id="CAF1366461.1"/>
    </source>
</evidence>
<evidence type="ECO:0000256" key="10">
    <source>
        <dbReference type="SAM" id="Phobius"/>
    </source>
</evidence>
<dbReference type="SUPFAM" id="SSF57850">
    <property type="entry name" value="RING/U-box"/>
    <property type="match status" value="3"/>
</dbReference>
<evidence type="ECO:0000256" key="7">
    <source>
        <dbReference type="ARBA" id="ARBA00022786"/>
    </source>
</evidence>
<dbReference type="InterPro" id="IPR047551">
    <property type="entry name" value="BRcat_RBR_RNF217"/>
</dbReference>
<dbReference type="OrthoDB" id="10009520at2759"/>
<keyword evidence="10" id="KW-0812">Transmembrane</keyword>